<organism evidence="11 12">
    <name type="scientific">Gryllus longicercus</name>
    <dbReference type="NCBI Taxonomy" id="2509291"/>
    <lineage>
        <taxon>Eukaryota</taxon>
        <taxon>Metazoa</taxon>
        <taxon>Ecdysozoa</taxon>
        <taxon>Arthropoda</taxon>
        <taxon>Hexapoda</taxon>
        <taxon>Insecta</taxon>
        <taxon>Pterygota</taxon>
        <taxon>Neoptera</taxon>
        <taxon>Polyneoptera</taxon>
        <taxon>Orthoptera</taxon>
        <taxon>Ensifera</taxon>
        <taxon>Gryllidea</taxon>
        <taxon>Grylloidea</taxon>
        <taxon>Gryllidae</taxon>
        <taxon>Gryllinae</taxon>
        <taxon>Gryllus</taxon>
    </lineage>
</organism>
<evidence type="ECO:0000256" key="8">
    <source>
        <dbReference type="ARBA" id="ARBA00023136"/>
    </source>
</evidence>
<dbReference type="Pfam" id="PF08320">
    <property type="entry name" value="PIG-X"/>
    <property type="match status" value="1"/>
</dbReference>
<evidence type="ECO:0000256" key="7">
    <source>
        <dbReference type="ARBA" id="ARBA00022989"/>
    </source>
</evidence>
<dbReference type="AlphaFoldDB" id="A0AAN9V2B8"/>
<evidence type="ECO:0000256" key="4">
    <source>
        <dbReference type="ARBA" id="ARBA00022502"/>
    </source>
</evidence>
<comment type="caution">
    <text evidence="11">The sequence shown here is derived from an EMBL/GenBank/DDBJ whole genome shotgun (WGS) entry which is preliminary data.</text>
</comment>
<dbReference type="InterPro" id="IPR013233">
    <property type="entry name" value="PIG-X/PBN1"/>
</dbReference>
<dbReference type="SMART" id="SM00780">
    <property type="entry name" value="PIG-X"/>
    <property type="match status" value="1"/>
</dbReference>
<dbReference type="PANTHER" id="PTHR28650">
    <property type="entry name" value="PHOSPHATIDYLINOSITOL-GLYCAN BIOSYNTHESIS CLASS X PROTEIN"/>
    <property type="match status" value="1"/>
</dbReference>
<evidence type="ECO:0000256" key="3">
    <source>
        <dbReference type="ARBA" id="ARBA00010345"/>
    </source>
</evidence>
<reference evidence="11 12" key="1">
    <citation type="submission" date="2024-03" db="EMBL/GenBank/DDBJ databases">
        <title>The genome assembly and annotation of the cricket Gryllus longicercus Weissman &amp; Gray.</title>
        <authorList>
            <person name="Szrajer S."/>
            <person name="Gray D."/>
            <person name="Ylla G."/>
        </authorList>
    </citation>
    <scope>NUCLEOTIDE SEQUENCE [LARGE SCALE GENOMIC DNA]</scope>
    <source>
        <strain evidence="11">DAG 2021-001</strain>
        <tissue evidence="11">Whole body minus gut</tissue>
    </source>
</reference>
<evidence type="ECO:0000256" key="1">
    <source>
        <dbReference type="ARBA" id="ARBA00004389"/>
    </source>
</evidence>
<keyword evidence="8 10" id="KW-0472">Membrane</keyword>
<keyword evidence="4 10" id="KW-0337">GPI-anchor biosynthesis</keyword>
<protein>
    <recommendedName>
        <fullName evidence="10">Phosphatidylinositol-glycan biosynthesis class X protein</fullName>
    </recommendedName>
</protein>
<keyword evidence="6 10" id="KW-0256">Endoplasmic reticulum</keyword>
<keyword evidence="7 10" id="KW-1133">Transmembrane helix</keyword>
<dbReference type="Proteomes" id="UP001378592">
    <property type="component" value="Unassembled WGS sequence"/>
</dbReference>
<proteinExistence type="inferred from homology"/>
<comment type="similarity">
    <text evidence="3 10">Belongs to the PIGX family.</text>
</comment>
<keyword evidence="5 10" id="KW-0812">Transmembrane</keyword>
<keyword evidence="10" id="KW-0732">Signal</keyword>
<evidence type="ECO:0000256" key="5">
    <source>
        <dbReference type="ARBA" id="ARBA00022692"/>
    </source>
</evidence>
<evidence type="ECO:0000256" key="2">
    <source>
        <dbReference type="ARBA" id="ARBA00004687"/>
    </source>
</evidence>
<evidence type="ECO:0000256" key="10">
    <source>
        <dbReference type="RuleBase" id="RU366056"/>
    </source>
</evidence>
<keyword evidence="9" id="KW-0325">Glycoprotein</keyword>
<evidence type="ECO:0000256" key="9">
    <source>
        <dbReference type="ARBA" id="ARBA00023180"/>
    </source>
</evidence>
<feature type="transmembrane region" description="Helical" evidence="10">
    <location>
        <begin position="208"/>
        <end position="231"/>
    </location>
</feature>
<accession>A0AAN9V2B8</accession>
<gene>
    <name evidence="11" type="ORF">R5R35_012637</name>
</gene>
<keyword evidence="12" id="KW-1185">Reference proteome</keyword>
<dbReference type="GO" id="GO:0006506">
    <property type="term" value="P:GPI anchor biosynthetic process"/>
    <property type="evidence" value="ECO:0007669"/>
    <property type="project" value="UniProtKB-KW"/>
</dbReference>
<evidence type="ECO:0000313" key="12">
    <source>
        <dbReference type="Proteomes" id="UP001378592"/>
    </source>
</evidence>
<dbReference type="InterPro" id="IPR040039">
    <property type="entry name" value="PIGX"/>
</dbReference>
<feature type="signal peptide" evidence="10">
    <location>
        <begin position="1"/>
        <end position="21"/>
    </location>
</feature>
<dbReference type="EMBL" id="JAZDUA010000649">
    <property type="protein sequence ID" value="KAK7790271.1"/>
    <property type="molecule type" value="Genomic_DNA"/>
</dbReference>
<dbReference type="GO" id="GO:0005789">
    <property type="term" value="C:endoplasmic reticulum membrane"/>
    <property type="evidence" value="ECO:0007669"/>
    <property type="project" value="UniProtKB-SubCell"/>
</dbReference>
<evidence type="ECO:0000313" key="11">
    <source>
        <dbReference type="EMBL" id="KAK7790271.1"/>
    </source>
</evidence>
<feature type="chain" id="PRO_5042673401" description="Phosphatidylinositol-glycan biosynthesis class X protein" evidence="10">
    <location>
        <begin position="22"/>
        <end position="236"/>
    </location>
</feature>
<comment type="pathway">
    <text evidence="2 10">Glycolipid biosynthesis; glycosylphosphatidylinositol-anchor biosynthesis.</text>
</comment>
<evidence type="ECO:0000256" key="6">
    <source>
        <dbReference type="ARBA" id="ARBA00022824"/>
    </source>
</evidence>
<comment type="subcellular location">
    <subcellularLocation>
        <location evidence="1 10">Endoplasmic reticulum membrane</location>
        <topology evidence="1 10">Single-pass membrane protein</topology>
    </subcellularLocation>
</comment>
<dbReference type="PANTHER" id="PTHR28650:SF1">
    <property type="entry name" value="PHOSPHATIDYLINOSITOL-GLYCAN BIOSYNTHESIS CLASS X PROTEIN"/>
    <property type="match status" value="1"/>
</dbReference>
<comment type="function">
    <text evidence="10">Stabilizing subunit of the glycosylphosphatidylinositol-mannosyltransferase I complex which catalyzes the transfer of the first mannose, via an alpha-1,4 bond from a dolichol-phosphate-mannose (Dol-P-Man) to the glucosaminyl acyl phosphatidylinositol (GlcN-(acyl)PI) intermediate to generate alpha-D-Man-(1-&gt;4)-alpha-D-GlcN-(1-&gt;6)-(1-radyl,2-acyl-sn-glycero-3-phospho)-2-acyl-inositol and participates in the sixth step of the glycosylphosphatidylinositol-anchor biosynthesis. Probably acts by stabilizing the mannosyltransferase PIGM.</text>
</comment>
<sequence>MWKTFRLLIFIFYINILNVKGDECGISVVLTRHVGNEGFHRELHSSVEITTNQSFFSDCVIVQRELMPSGLYVNPDELADLQRTGQVSGCVSSEVDTEAAKETAQSHEVFIYYTLKQLGSKLTGNFVLPFHLRYHKPLPMGGEEEVVLEAPAILLKCNPIPSCLKSKQNMLAPCIPCSPEKCKWTNISYNTEITSIILKVPVGSLHQYSTVLVCTMITTAAGSLYIINLLLKYHWS</sequence>
<name>A0AAN9V2B8_9ORTH</name>